<sequence>MFSSFDYFWLNVGSLVLGLTAWIIPVVSIMQRKKKANNHSTMILLSMGACAIALWFQLSYNNYLVEINDLPALMDTIGTLNWVAAILLVVTIGLNIISLVSNGKIEPTN</sequence>
<dbReference type="STRING" id="1073423.SAMN04488700_0392"/>
<name>A0A1X7MSJ7_9LACT</name>
<evidence type="ECO:0000313" key="3">
    <source>
        <dbReference type="Proteomes" id="UP000193435"/>
    </source>
</evidence>
<reference evidence="2 3" key="1">
    <citation type="submission" date="2017-04" db="EMBL/GenBank/DDBJ databases">
        <authorList>
            <person name="Afonso C.L."/>
            <person name="Miller P.J."/>
            <person name="Scott M.A."/>
            <person name="Spackman E."/>
            <person name="Goraichik I."/>
            <person name="Dimitrov K.M."/>
            <person name="Suarez D.L."/>
            <person name="Swayne D.E."/>
        </authorList>
    </citation>
    <scope>NUCLEOTIDE SEQUENCE [LARGE SCALE GENOMIC DNA]</scope>
    <source>
        <strain evidence="2 3">LMG26642</strain>
    </source>
</reference>
<keyword evidence="1" id="KW-0472">Membrane</keyword>
<feature type="transmembrane region" description="Helical" evidence="1">
    <location>
        <begin position="12"/>
        <end position="30"/>
    </location>
</feature>
<organism evidence="2 3">
    <name type="scientific">Carnobacterium iners</name>
    <dbReference type="NCBI Taxonomy" id="1073423"/>
    <lineage>
        <taxon>Bacteria</taxon>
        <taxon>Bacillati</taxon>
        <taxon>Bacillota</taxon>
        <taxon>Bacilli</taxon>
        <taxon>Lactobacillales</taxon>
        <taxon>Carnobacteriaceae</taxon>
        <taxon>Carnobacterium</taxon>
    </lineage>
</organism>
<proteinExistence type="predicted"/>
<keyword evidence="1" id="KW-0812">Transmembrane</keyword>
<protein>
    <submittedName>
        <fullName evidence="2">Cytochrome c oxidase subunit 4</fullName>
    </submittedName>
</protein>
<accession>A0A1X7MSJ7</accession>
<dbReference type="AlphaFoldDB" id="A0A1X7MSJ7"/>
<feature type="transmembrane region" description="Helical" evidence="1">
    <location>
        <begin position="42"/>
        <end position="60"/>
    </location>
</feature>
<evidence type="ECO:0000313" key="2">
    <source>
        <dbReference type="EMBL" id="SMH27006.1"/>
    </source>
</evidence>
<dbReference type="RefSeq" id="WP_085558737.1">
    <property type="nucleotide sequence ID" value="NZ_FOAH01000040.1"/>
</dbReference>
<keyword evidence="1" id="KW-1133">Transmembrane helix</keyword>
<dbReference type="EMBL" id="FXBJ01000002">
    <property type="protein sequence ID" value="SMH27006.1"/>
    <property type="molecule type" value="Genomic_DNA"/>
</dbReference>
<feature type="transmembrane region" description="Helical" evidence="1">
    <location>
        <begin position="80"/>
        <end position="100"/>
    </location>
</feature>
<dbReference type="OrthoDB" id="1758157at2"/>
<gene>
    <name evidence="2" type="ORF">SAMN04488700_0392</name>
</gene>
<evidence type="ECO:0000256" key="1">
    <source>
        <dbReference type="SAM" id="Phobius"/>
    </source>
</evidence>
<keyword evidence="3" id="KW-1185">Reference proteome</keyword>
<dbReference type="Proteomes" id="UP000193435">
    <property type="component" value="Unassembled WGS sequence"/>
</dbReference>